<feature type="compositionally biased region" description="Basic and acidic residues" evidence="1">
    <location>
        <begin position="79"/>
        <end position="103"/>
    </location>
</feature>
<gene>
    <name evidence="2" type="ORF">SK128_000134</name>
</gene>
<keyword evidence="3" id="KW-1185">Reference proteome</keyword>
<comment type="caution">
    <text evidence="2">The sequence shown here is derived from an EMBL/GenBank/DDBJ whole genome shotgun (WGS) entry which is preliminary data.</text>
</comment>
<feature type="compositionally biased region" description="Acidic residues" evidence="1">
    <location>
        <begin position="191"/>
        <end position="245"/>
    </location>
</feature>
<sequence>MEEKESGHTQDYTDEGSKSYSFKVKESNIRSSPRFNKGKKEKQRTNVRESMERDEIESDILEECKKRMSTEEVENEVLNEEKGKKGNKESERKRDVKTRKNEVESEEKENDMESEETNKFDDHKVNTSHRKEGILKKKITCKQNTQKVCFRIDNIAASVREKSGKTNMEVPVGEISKLGKNEITDNKAECTDDSENDDNNSDIVEEEEIETQGDSEGEDEEDEEFGELEEDVEEEEGLVEEEDDVYLSASLRPELQPCSSKKRKQEKKVTKLMGKSEESSESLSPVFSYVKDVDYETFAGEHEDFPTEGLLKELHFLN</sequence>
<feature type="region of interest" description="Disordered" evidence="1">
    <location>
        <begin position="1"/>
        <end position="132"/>
    </location>
</feature>
<feature type="compositionally biased region" description="Basic and acidic residues" evidence="1">
    <location>
        <begin position="43"/>
        <end position="53"/>
    </location>
</feature>
<organism evidence="2 3">
    <name type="scientific">Halocaridina rubra</name>
    <name type="common">Hawaiian red shrimp</name>
    <dbReference type="NCBI Taxonomy" id="373956"/>
    <lineage>
        <taxon>Eukaryota</taxon>
        <taxon>Metazoa</taxon>
        <taxon>Ecdysozoa</taxon>
        <taxon>Arthropoda</taxon>
        <taxon>Crustacea</taxon>
        <taxon>Multicrustacea</taxon>
        <taxon>Malacostraca</taxon>
        <taxon>Eumalacostraca</taxon>
        <taxon>Eucarida</taxon>
        <taxon>Decapoda</taxon>
        <taxon>Pleocyemata</taxon>
        <taxon>Caridea</taxon>
        <taxon>Atyoidea</taxon>
        <taxon>Atyidae</taxon>
        <taxon>Halocaridina</taxon>
    </lineage>
</organism>
<feature type="compositionally biased region" description="Acidic residues" evidence="1">
    <location>
        <begin position="104"/>
        <end position="115"/>
    </location>
</feature>
<dbReference type="Proteomes" id="UP001381693">
    <property type="component" value="Unassembled WGS sequence"/>
</dbReference>
<proteinExistence type="predicted"/>
<feature type="compositionally biased region" description="Basic and acidic residues" evidence="1">
    <location>
        <begin position="116"/>
        <end position="132"/>
    </location>
</feature>
<dbReference type="AlphaFoldDB" id="A0AAN8WXI0"/>
<feature type="compositionally biased region" description="Basic and acidic residues" evidence="1">
    <location>
        <begin position="177"/>
        <end position="190"/>
    </location>
</feature>
<accession>A0AAN8WXI0</accession>
<feature type="region of interest" description="Disordered" evidence="1">
    <location>
        <begin position="162"/>
        <end position="284"/>
    </location>
</feature>
<dbReference type="EMBL" id="JAXCGZ010017354">
    <property type="protein sequence ID" value="KAK7068239.1"/>
    <property type="molecule type" value="Genomic_DNA"/>
</dbReference>
<protein>
    <submittedName>
        <fullName evidence="2">Uncharacterized protein</fullName>
    </submittedName>
</protein>
<name>A0AAN8WXI0_HALRR</name>
<evidence type="ECO:0000313" key="3">
    <source>
        <dbReference type="Proteomes" id="UP001381693"/>
    </source>
</evidence>
<feature type="non-terminal residue" evidence="2">
    <location>
        <position position="318"/>
    </location>
</feature>
<evidence type="ECO:0000313" key="2">
    <source>
        <dbReference type="EMBL" id="KAK7068239.1"/>
    </source>
</evidence>
<reference evidence="2 3" key="1">
    <citation type="submission" date="2023-11" db="EMBL/GenBank/DDBJ databases">
        <title>Halocaridina rubra genome assembly.</title>
        <authorList>
            <person name="Smith C."/>
        </authorList>
    </citation>
    <scope>NUCLEOTIDE SEQUENCE [LARGE SCALE GENOMIC DNA]</scope>
    <source>
        <strain evidence="2">EP-1</strain>
        <tissue evidence="2">Whole</tissue>
    </source>
</reference>
<evidence type="ECO:0000256" key="1">
    <source>
        <dbReference type="SAM" id="MobiDB-lite"/>
    </source>
</evidence>